<gene>
    <name evidence="1" type="ORF">N656DRAFT_271117</name>
</gene>
<evidence type="ECO:0000313" key="1">
    <source>
        <dbReference type="EMBL" id="KAK4116750.1"/>
    </source>
</evidence>
<dbReference type="GeneID" id="89933197"/>
<dbReference type="EMBL" id="MU853333">
    <property type="protein sequence ID" value="KAK4116750.1"/>
    <property type="molecule type" value="Genomic_DNA"/>
</dbReference>
<keyword evidence="2" id="KW-1185">Reference proteome</keyword>
<proteinExistence type="predicted"/>
<dbReference type="RefSeq" id="XP_064674320.1">
    <property type="nucleotide sequence ID" value="XM_064809074.1"/>
</dbReference>
<accession>A0AAN6YWL0</accession>
<reference evidence="1" key="2">
    <citation type="submission" date="2023-05" db="EMBL/GenBank/DDBJ databases">
        <authorList>
            <consortium name="Lawrence Berkeley National Laboratory"/>
            <person name="Steindorff A."/>
            <person name="Hensen N."/>
            <person name="Bonometti L."/>
            <person name="Westerberg I."/>
            <person name="Brannstrom I.O."/>
            <person name="Guillou S."/>
            <person name="Cros-Aarteil S."/>
            <person name="Calhoun S."/>
            <person name="Haridas S."/>
            <person name="Kuo A."/>
            <person name="Mondo S."/>
            <person name="Pangilinan J."/>
            <person name="Riley R."/>
            <person name="Labutti K."/>
            <person name="Andreopoulos B."/>
            <person name="Lipzen A."/>
            <person name="Chen C."/>
            <person name="Yanf M."/>
            <person name="Daum C."/>
            <person name="Ng V."/>
            <person name="Clum A."/>
            <person name="Ohm R."/>
            <person name="Martin F."/>
            <person name="Silar P."/>
            <person name="Natvig D."/>
            <person name="Lalanne C."/>
            <person name="Gautier V."/>
            <person name="Ament-Velasquez S.L."/>
            <person name="Kruys A."/>
            <person name="Hutchinson M.I."/>
            <person name="Powell A.J."/>
            <person name="Barry K."/>
            <person name="Miller A.N."/>
            <person name="Grigoriev I.V."/>
            <person name="Debuchy R."/>
            <person name="Gladieux P."/>
            <person name="Thoren M.H."/>
            <person name="Johannesson H."/>
        </authorList>
    </citation>
    <scope>NUCLEOTIDE SEQUENCE</scope>
    <source>
        <strain evidence="1">CBS 508.74</strain>
    </source>
</reference>
<dbReference type="AlphaFoldDB" id="A0AAN6YWL0"/>
<sequence length="166" mass="18136">MFNMVQRRCSLAQKRFWTIRSCRVGNGLIFAFSYTCRPPWQPACLAFAMPLCHSNSCAVTPVGDGREGDRGGFIVRCGGERLPFCESKRVCSFLELCICTSNGTVSASELDGIAQYSTAVTFLLHCQCMYCNLTDCQRGLVMLGARFDRADEAACVACVASCCDCG</sequence>
<comment type="caution">
    <text evidence="1">The sequence shown here is derived from an EMBL/GenBank/DDBJ whole genome shotgun (WGS) entry which is preliminary data.</text>
</comment>
<name>A0AAN6YWL0_9PEZI</name>
<protein>
    <submittedName>
        <fullName evidence="1">Uncharacterized protein</fullName>
    </submittedName>
</protein>
<evidence type="ECO:0000313" key="2">
    <source>
        <dbReference type="Proteomes" id="UP001302812"/>
    </source>
</evidence>
<reference evidence="1" key="1">
    <citation type="journal article" date="2023" name="Mol. Phylogenet. Evol.">
        <title>Genome-scale phylogeny and comparative genomics of the fungal order Sordariales.</title>
        <authorList>
            <person name="Hensen N."/>
            <person name="Bonometti L."/>
            <person name="Westerberg I."/>
            <person name="Brannstrom I.O."/>
            <person name="Guillou S."/>
            <person name="Cros-Aarteil S."/>
            <person name="Calhoun S."/>
            <person name="Haridas S."/>
            <person name="Kuo A."/>
            <person name="Mondo S."/>
            <person name="Pangilinan J."/>
            <person name="Riley R."/>
            <person name="LaButti K."/>
            <person name="Andreopoulos B."/>
            <person name="Lipzen A."/>
            <person name="Chen C."/>
            <person name="Yan M."/>
            <person name="Daum C."/>
            <person name="Ng V."/>
            <person name="Clum A."/>
            <person name="Steindorff A."/>
            <person name="Ohm R.A."/>
            <person name="Martin F."/>
            <person name="Silar P."/>
            <person name="Natvig D.O."/>
            <person name="Lalanne C."/>
            <person name="Gautier V."/>
            <person name="Ament-Velasquez S.L."/>
            <person name="Kruys A."/>
            <person name="Hutchinson M.I."/>
            <person name="Powell A.J."/>
            <person name="Barry K."/>
            <person name="Miller A.N."/>
            <person name="Grigoriev I.V."/>
            <person name="Debuchy R."/>
            <person name="Gladieux P."/>
            <person name="Hiltunen Thoren M."/>
            <person name="Johannesson H."/>
        </authorList>
    </citation>
    <scope>NUCLEOTIDE SEQUENCE</scope>
    <source>
        <strain evidence="1">CBS 508.74</strain>
    </source>
</reference>
<organism evidence="1 2">
    <name type="scientific">Canariomyces notabilis</name>
    <dbReference type="NCBI Taxonomy" id="2074819"/>
    <lineage>
        <taxon>Eukaryota</taxon>
        <taxon>Fungi</taxon>
        <taxon>Dikarya</taxon>
        <taxon>Ascomycota</taxon>
        <taxon>Pezizomycotina</taxon>
        <taxon>Sordariomycetes</taxon>
        <taxon>Sordariomycetidae</taxon>
        <taxon>Sordariales</taxon>
        <taxon>Chaetomiaceae</taxon>
        <taxon>Canariomyces</taxon>
    </lineage>
</organism>
<dbReference type="Proteomes" id="UP001302812">
    <property type="component" value="Unassembled WGS sequence"/>
</dbReference>